<dbReference type="Proteomes" id="UP000006764">
    <property type="component" value="Chromosome"/>
</dbReference>
<keyword evidence="3" id="KW-1185">Reference proteome</keyword>
<evidence type="ECO:0000259" key="1">
    <source>
        <dbReference type="Pfam" id="PF03435"/>
    </source>
</evidence>
<dbReference type="GO" id="GO:0009247">
    <property type="term" value="P:glycolipid biosynthetic process"/>
    <property type="evidence" value="ECO:0007669"/>
    <property type="project" value="TreeGrafter"/>
</dbReference>
<dbReference type="InterPro" id="IPR051276">
    <property type="entry name" value="Saccharopine_DH-like_oxidrdct"/>
</dbReference>
<dbReference type="Pfam" id="PF03435">
    <property type="entry name" value="Sacchrp_dh_NADP"/>
    <property type="match status" value="1"/>
</dbReference>
<dbReference type="HOGENOM" id="CLU_031002_0_2_6"/>
<evidence type="ECO:0000313" key="3">
    <source>
        <dbReference type="Proteomes" id="UP000006764"/>
    </source>
</evidence>
<dbReference type="InterPro" id="IPR036291">
    <property type="entry name" value="NAD(P)-bd_dom_sf"/>
</dbReference>
<dbReference type="KEGG" id="apac:S7S_08110"/>
<reference evidence="2 3" key="1">
    <citation type="journal article" date="2012" name="J. Bacteriol.">
        <title>Genome sequence of an alkane-degrading bacterium, Alcanivorax pacificus type strain W11-5, isolated from deep sea sediment.</title>
        <authorList>
            <person name="Lai Q."/>
            <person name="Shao Z."/>
        </authorList>
    </citation>
    <scope>NUCLEOTIDE SEQUENCE [LARGE SCALE GENOMIC DNA]</scope>
    <source>
        <strain evidence="2 3">W11-5</strain>
    </source>
</reference>
<dbReference type="PANTHER" id="PTHR12286:SF5">
    <property type="entry name" value="SACCHAROPINE DEHYDROGENASE-LIKE OXIDOREDUCTASE"/>
    <property type="match status" value="1"/>
</dbReference>
<protein>
    <submittedName>
        <fullName evidence="2">Saccharopine dehydrogenase</fullName>
    </submittedName>
</protein>
<organism evidence="2 3">
    <name type="scientific">Isoalcanivorax pacificus W11-5</name>
    <dbReference type="NCBI Taxonomy" id="391936"/>
    <lineage>
        <taxon>Bacteria</taxon>
        <taxon>Pseudomonadati</taxon>
        <taxon>Pseudomonadota</taxon>
        <taxon>Gammaproteobacteria</taxon>
        <taxon>Oceanospirillales</taxon>
        <taxon>Alcanivoracaceae</taxon>
        <taxon>Isoalcanivorax</taxon>
    </lineage>
</organism>
<dbReference type="PANTHER" id="PTHR12286">
    <property type="entry name" value="SACCHAROPINE DEHYDROGENASE-LIKE OXIDOREDUCTASE"/>
    <property type="match status" value="1"/>
</dbReference>
<gene>
    <name evidence="2" type="ORF">S7S_08110</name>
</gene>
<accession>A0A0B4XNJ7</accession>
<dbReference type="GO" id="GO:0005886">
    <property type="term" value="C:plasma membrane"/>
    <property type="evidence" value="ECO:0007669"/>
    <property type="project" value="TreeGrafter"/>
</dbReference>
<dbReference type="OrthoDB" id="4420885at2"/>
<name>A0A0B4XNJ7_9GAMM</name>
<sequence length="400" mass="43061">MTDTRPFAIILFGASGFTGGLCARYLADHLPAGTAWAIAGRNTQKLDAVCQQLRDAGCTRLPQTLVADVNDLDSLDKLAAAGRVVLTTVGPYVHYGEPLVSACVRHGTHYCDLTGEPEFMYNMIDRYHAEAEKNGCAIINCCGFDSIPHDAGALFTVRAMEAALGAPIQGRLEIEAAVSASGTFSGGTWQSAITAFGRPKENRDAAQRARRVLNHAYPRRAHGLPQRPHRNPDGGWLCPMPTIDPLVVLRSARALPDYGPDFHYGHFAAVRSLPKLIGGVSGIGALVLGAQVPPLRRRLLAMHASGEGPSEAKRDRSWFRVRFRAQCQGQEVVCQVSGGDPGYSETAKMLAETGMALACDTGMPRRCGVVTPVMALEDRLLERLQAAEMVFERLGQAAAQ</sequence>
<dbReference type="EMBL" id="CP004387">
    <property type="protein sequence ID" value="AJD48038.1"/>
    <property type="molecule type" value="Genomic_DNA"/>
</dbReference>
<dbReference type="InterPro" id="IPR005097">
    <property type="entry name" value="Sacchrp_dh_NADP-bd"/>
</dbReference>
<evidence type="ECO:0000313" key="2">
    <source>
        <dbReference type="EMBL" id="AJD48038.1"/>
    </source>
</evidence>
<proteinExistence type="predicted"/>
<feature type="domain" description="Saccharopine dehydrogenase NADP binding" evidence="1">
    <location>
        <begin position="9"/>
        <end position="138"/>
    </location>
</feature>
<dbReference type="SUPFAM" id="SSF51735">
    <property type="entry name" value="NAD(P)-binding Rossmann-fold domains"/>
    <property type="match status" value="1"/>
</dbReference>
<dbReference type="AlphaFoldDB" id="A0A0B4XNJ7"/>
<dbReference type="RefSeq" id="WP_008735886.1">
    <property type="nucleotide sequence ID" value="NZ_CP004387.1"/>
</dbReference>
<dbReference type="STRING" id="391936.S7S_08110"/>
<dbReference type="Gene3D" id="3.40.50.720">
    <property type="entry name" value="NAD(P)-binding Rossmann-like Domain"/>
    <property type="match status" value="1"/>
</dbReference>